<dbReference type="EMBL" id="JABAIA010000002">
    <property type="protein sequence ID" value="NLR67213.1"/>
    <property type="molecule type" value="Genomic_DNA"/>
</dbReference>
<gene>
    <name evidence="2" type="ORF">HGH92_23095</name>
</gene>
<dbReference type="AlphaFoldDB" id="A0A847RVY1"/>
<sequence>MTVRSLCRQVIKNFFCLFLLLSAVFAHAQVDLPSGKAQVDFPLFNYDDGGKLSLSVGLFYTDGDGVKVNKMASTVGLGWELNAGGRISRITKGEPDDQVGGTFGNELYATGNLYTPNNGTRGVMPYGMGWVPLVQYSLDYFKYSADVIADRAQDEFVFQFGGRTGRFVINTLGGITILDDSRLKIERVDEDMTANNILTRISSFVITDETGVRYTFSDKELGKIISYQTKGKKQFFLDPAPANMLTYLSRQQYKISNYSVVNGWLLTEIFDPFTQKKIKFSYDSYSVEYLFDIDAMVSVTRRDDGLDDVTALRADSRVAATLKRITQVELPDNTKIKFTYSTADRADLPGAKALVKMAVEDNDKEKFSYQFNYNYFSRTNLRDFTYSFPADEVGNARLCLSSFQKSGTNNVKDNPYRFTYYSGYQGVPPRCGARSDHWGYYNTNFELWDTDIHTYQNLQGISQAFRRVIGQLSDIQSGTLKSIQYPNGGSMEYEYESNTFFDNTREIRTGGLRVKKVTWKDGVGVNPDVSKEYKYTREDGKSSAWGYVEPNYTNTSLTKLVVPVKGSFTVGALSRDLAVPVLQSAFYNYSHFDNPQFKGQSVMASNLVMSLIMVAIRYLIADAFFPSEIEKDISSQNNSSLQAKKLNPLPGTYARVTVFEGTEADNRGRSVYEFTTDKDFPIQYPLGAYSSQQRYVPGLYGMLKRKKVFNKKGDIVKEVYNKYEAFIKEIRDNLNYSVDFSPTRTLVTPYNYLGQYYNYVGAFKDEYYPLTGRSKLVYSIEKNYTDNSRLMEFRTDYLYDNNYNLKKVTTKTSLNEKIEKRIYYPYDYNVTGTLKLLKDNNVLSVPISTEYWLISEGKEDMLTGMETAEMTQLANGAFKPEKIYRLVTKSPVPKSIIGEFKPDALIRNSSLIKEQVRYVYNNNGELISTIAEDRIESNIYDDKGNTIIAKAMNAAPGEIAFTSFERNAAGNWTIASATGNYIVDLPSPGGNSCLNLAAVSAVRKSQLNSSKKYSLSFWSQGGNVSVTGGTIENDMSDVTRGGWVLRTMIISQATDITISGSGYIDNVRLAPTDAVMIARTYDENKNISSAINENNVISYYEYDELGRIKNIMDGDRNIIKSYNYQYKVTP</sequence>
<feature type="chain" id="PRO_5032315178" description="YD repeat-containing protein" evidence="1">
    <location>
        <begin position="29"/>
        <end position="1130"/>
    </location>
</feature>
<feature type="signal peptide" evidence="1">
    <location>
        <begin position="1"/>
        <end position="28"/>
    </location>
</feature>
<name>A0A847RVY1_9BACT</name>
<keyword evidence="3" id="KW-1185">Reference proteome</keyword>
<evidence type="ECO:0008006" key="4">
    <source>
        <dbReference type="Google" id="ProtNLM"/>
    </source>
</evidence>
<comment type="caution">
    <text evidence="2">The sequence shown here is derived from an EMBL/GenBank/DDBJ whole genome shotgun (WGS) entry which is preliminary data.</text>
</comment>
<proteinExistence type="predicted"/>
<organism evidence="2 3">
    <name type="scientific">Chitinophaga varians</name>
    <dbReference type="NCBI Taxonomy" id="2202339"/>
    <lineage>
        <taxon>Bacteria</taxon>
        <taxon>Pseudomonadati</taxon>
        <taxon>Bacteroidota</taxon>
        <taxon>Chitinophagia</taxon>
        <taxon>Chitinophagales</taxon>
        <taxon>Chitinophagaceae</taxon>
        <taxon>Chitinophaga</taxon>
    </lineage>
</organism>
<keyword evidence="1" id="KW-0732">Signal</keyword>
<evidence type="ECO:0000313" key="2">
    <source>
        <dbReference type="EMBL" id="NLR67213.1"/>
    </source>
</evidence>
<evidence type="ECO:0000313" key="3">
    <source>
        <dbReference type="Proteomes" id="UP000570474"/>
    </source>
</evidence>
<dbReference type="Proteomes" id="UP000570474">
    <property type="component" value="Unassembled WGS sequence"/>
</dbReference>
<evidence type="ECO:0000256" key="1">
    <source>
        <dbReference type="SAM" id="SignalP"/>
    </source>
</evidence>
<protein>
    <recommendedName>
        <fullName evidence="4">YD repeat-containing protein</fullName>
    </recommendedName>
</protein>
<reference evidence="2 3" key="1">
    <citation type="submission" date="2020-04" db="EMBL/GenBank/DDBJ databases">
        <authorList>
            <person name="Yin C."/>
        </authorList>
    </citation>
    <scope>NUCLEOTIDE SEQUENCE [LARGE SCALE GENOMIC DNA]</scope>
    <source>
        <strain evidence="2 3">Ae27</strain>
    </source>
</reference>
<accession>A0A847RVY1</accession>
<dbReference type="RefSeq" id="WP_168873094.1">
    <property type="nucleotide sequence ID" value="NZ_JABAIA010000002.1"/>
</dbReference>